<reference evidence="3 4" key="1">
    <citation type="submission" date="2020-06" db="EMBL/GenBank/DDBJ databases">
        <title>NJ-3-1, isolated from saline soil.</title>
        <authorList>
            <person name="Cui H.L."/>
            <person name="Shi X."/>
        </authorList>
    </citation>
    <scope>NUCLEOTIDE SEQUENCE [LARGE SCALE GENOMIC DNA]</scope>
    <source>
        <strain evidence="3 4">NJ-3-1</strain>
    </source>
</reference>
<dbReference type="PANTHER" id="PTHR31793">
    <property type="entry name" value="4-HYDROXYBENZOYL-COA THIOESTERASE FAMILY MEMBER"/>
    <property type="match status" value="1"/>
</dbReference>
<name>A0A7D5QI45_9EURY</name>
<dbReference type="InterPro" id="IPR029069">
    <property type="entry name" value="HotDog_dom_sf"/>
</dbReference>
<dbReference type="EMBL" id="CP058579">
    <property type="protein sequence ID" value="QLG60365.1"/>
    <property type="molecule type" value="Genomic_DNA"/>
</dbReference>
<sequence length="141" mass="15596">MSDIDPGGNATPDFTADFTTEMQVRFRDIDAMNHVNNAVYATYLEQARAEYYQRIVGEDLSAVDTVLVSLELDYRRPIELGDSVTVGLEIGELGRSSVPMDYEIYAGDRLAAVGHTVQVFVDNETGNSKPIPAELRTTMTE</sequence>
<accession>A0A7D5QI45</accession>
<evidence type="ECO:0000256" key="1">
    <source>
        <dbReference type="ARBA" id="ARBA00005953"/>
    </source>
</evidence>
<protein>
    <submittedName>
        <fullName evidence="3">Acyl-CoA thioesterase</fullName>
    </submittedName>
</protein>
<dbReference type="Gene3D" id="3.10.129.10">
    <property type="entry name" value="Hotdog Thioesterase"/>
    <property type="match status" value="1"/>
</dbReference>
<dbReference type="AlphaFoldDB" id="A0A7D5QI45"/>
<dbReference type="SUPFAM" id="SSF54637">
    <property type="entry name" value="Thioesterase/thiol ester dehydrase-isomerase"/>
    <property type="match status" value="1"/>
</dbReference>
<dbReference type="OrthoDB" id="56956at2157"/>
<dbReference type="Proteomes" id="UP000509626">
    <property type="component" value="Chromosome"/>
</dbReference>
<keyword evidence="2" id="KW-0378">Hydrolase</keyword>
<dbReference type="CDD" id="cd00586">
    <property type="entry name" value="4HBT"/>
    <property type="match status" value="1"/>
</dbReference>
<dbReference type="PANTHER" id="PTHR31793:SF27">
    <property type="entry name" value="NOVEL THIOESTERASE SUPERFAMILY DOMAIN AND SAPOSIN A-TYPE DOMAIN CONTAINING PROTEIN (0610012H03RIK)"/>
    <property type="match status" value="1"/>
</dbReference>
<evidence type="ECO:0000256" key="2">
    <source>
        <dbReference type="ARBA" id="ARBA00022801"/>
    </source>
</evidence>
<gene>
    <name evidence="3" type="ORF">HUG12_00790</name>
</gene>
<proteinExistence type="inferred from homology"/>
<evidence type="ECO:0000313" key="3">
    <source>
        <dbReference type="EMBL" id="QLG60365.1"/>
    </source>
</evidence>
<dbReference type="KEGG" id="halu:HUG12_00790"/>
<dbReference type="GO" id="GO:0047617">
    <property type="term" value="F:fatty acyl-CoA hydrolase activity"/>
    <property type="evidence" value="ECO:0007669"/>
    <property type="project" value="TreeGrafter"/>
</dbReference>
<keyword evidence="4" id="KW-1185">Reference proteome</keyword>
<dbReference type="Pfam" id="PF13279">
    <property type="entry name" value="4HBT_2"/>
    <property type="match status" value="1"/>
</dbReference>
<dbReference type="InterPro" id="IPR050563">
    <property type="entry name" value="4-hydroxybenzoyl-CoA_TE"/>
</dbReference>
<evidence type="ECO:0000313" key="4">
    <source>
        <dbReference type="Proteomes" id="UP000509626"/>
    </source>
</evidence>
<dbReference type="RefSeq" id="WP_179266951.1">
    <property type="nucleotide sequence ID" value="NZ_CP058579.1"/>
</dbReference>
<organism evidence="3 4">
    <name type="scientific">Halorarum salinum</name>
    <dbReference type="NCBI Taxonomy" id="2743089"/>
    <lineage>
        <taxon>Archaea</taxon>
        <taxon>Methanobacteriati</taxon>
        <taxon>Methanobacteriota</taxon>
        <taxon>Stenosarchaea group</taxon>
        <taxon>Halobacteria</taxon>
        <taxon>Halobacteriales</taxon>
        <taxon>Haloferacaceae</taxon>
        <taxon>Halorarum</taxon>
    </lineage>
</organism>
<dbReference type="GeneID" id="56035951"/>
<comment type="similarity">
    <text evidence="1">Belongs to the 4-hydroxybenzoyl-CoA thioesterase family.</text>
</comment>